<dbReference type="AlphaFoldDB" id="A0A2P7NTM7"/>
<keyword evidence="10" id="KW-0966">Cell projection</keyword>
<feature type="domain" description="Flagellar hook protein FlgE/F/G-like D1" evidence="9">
    <location>
        <begin position="85"/>
        <end position="134"/>
    </location>
</feature>
<dbReference type="RefSeq" id="WP_106707428.1">
    <property type="nucleotide sequence ID" value="NZ_PXXU01000036.1"/>
</dbReference>
<feature type="domain" description="Flagellar hook protein FlgE D2" evidence="8">
    <location>
        <begin position="163"/>
        <end position="306"/>
    </location>
</feature>
<proteinExistence type="inferred from homology"/>
<comment type="subcellular location">
    <subcellularLocation>
        <location evidence="1 5">Bacterial flagellum basal body</location>
    </subcellularLocation>
</comment>
<dbReference type="GO" id="GO:0009424">
    <property type="term" value="C:bacterial-type flagellum hook"/>
    <property type="evidence" value="ECO:0007669"/>
    <property type="project" value="TreeGrafter"/>
</dbReference>
<evidence type="ECO:0000256" key="1">
    <source>
        <dbReference type="ARBA" id="ARBA00004117"/>
    </source>
</evidence>
<evidence type="ECO:0000259" key="6">
    <source>
        <dbReference type="Pfam" id="PF00460"/>
    </source>
</evidence>
<dbReference type="PROSITE" id="PS00588">
    <property type="entry name" value="FLAGELLA_BB_ROD"/>
    <property type="match status" value="1"/>
</dbReference>
<evidence type="ECO:0000259" key="9">
    <source>
        <dbReference type="Pfam" id="PF22692"/>
    </source>
</evidence>
<dbReference type="SUPFAM" id="SSF117143">
    <property type="entry name" value="Flagellar hook protein flgE"/>
    <property type="match status" value="1"/>
</dbReference>
<dbReference type="EMBL" id="PXXU01000036">
    <property type="protein sequence ID" value="PSJ16788.1"/>
    <property type="molecule type" value="Genomic_DNA"/>
</dbReference>
<dbReference type="Pfam" id="PF22692">
    <property type="entry name" value="LlgE_F_G_D1"/>
    <property type="match status" value="1"/>
</dbReference>
<organism evidence="10 11">
    <name type="scientific">Nitrosomonas supralitoralis</name>
    <dbReference type="NCBI Taxonomy" id="2116706"/>
    <lineage>
        <taxon>Bacteria</taxon>
        <taxon>Pseudomonadati</taxon>
        <taxon>Pseudomonadota</taxon>
        <taxon>Betaproteobacteria</taxon>
        <taxon>Nitrosomonadales</taxon>
        <taxon>Nitrosomonadaceae</taxon>
        <taxon>Nitrosomonas</taxon>
    </lineage>
</organism>
<keyword evidence="10" id="KW-0282">Flagellum</keyword>
<dbReference type="InterPro" id="IPR019776">
    <property type="entry name" value="Flagellar_basal_body_rod_CS"/>
</dbReference>
<reference evidence="10 11" key="1">
    <citation type="submission" date="2018-03" db="EMBL/GenBank/DDBJ databases">
        <title>Draft genome of Nitrosomonas supralitoralis APG5.</title>
        <authorList>
            <person name="Urakawa H."/>
            <person name="Lopez J.V."/>
        </authorList>
    </citation>
    <scope>NUCLEOTIDE SEQUENCE [LARGE SCALE GENOMIC DNA]</scope>
    <source>
        <strain evidence="10 11">APG5</strain>
    </source>
</reference>
<keyword evidence="11" id="KW-1185">Reference proteome</keyword>
<evidence type="ECO:0000313" key="11">
    <source>
        <dbReference type="Proteomes" id="UP000241912"/>
    </source>
</evidence>
<feature type="domain" description="Flagellar basal-body/hook protein C-terminal" evidence="7">
    <location>
        <begin position="381"/>
        <end position="424"/>
    </location>
</feature>
<dbReference type="InterPro" id="IPR001444">
    <property type="entry name" value="Flag_bb_rod_N"/>
</dbReference>
<dbReference type="GO" id="GO:0071978">
    <property type="term" value="P:bacterial-type flagellum-dependent swarming motility"/>
    <property type="evidence" value="ECO:0007669"/>
    <property type="project" value="TreeGrafter"/>
</dbReference>
<comment type="similarity">
    <text evidence="2 5">Belongs to the flagella basal body rod proteins family.</text>
</comment>
<gene>
    <name evidence="10" type="primary">flgE</name>
    <name evidence="10" type="ORF">C7H79_11580</name>
</gene>
<evidence type="ECO:0000259" key="7">
    <source>
        <dbReference type="Pfam" id="PF06429"/>
    </source>
</evidence>
<dbReference type="InterPro" id="IPR020013">
    <property type="entry name" value="Flagellar_FlgE/F/G"/>
</dbReference>
<dbReference type="InterPro" id="IPR011491">
    <property type="entry name" value="FlgE_D2"/>
</dbReference>
<accession>A0A2P7NTM7</accession>
<dbReference type="InterPro" id="IPR053967">
    <property type="entry name" value="LlgE_F_G-like_D1"/>
</dbReference>
<comment type="caution">
    <text evidence="10">The sequence shown here is derived from an EMBL/GenBank/DDBJ whole genome shotgun (WGS) entry which is preliminary data.</text>
</comment>
<evidence type="ECO:0000256" key="3">
    <source>
        <dbReference type="ARBA" id="ARBA00019015"/>
    </source>
</evidence>
<name>A0A2P7NTM7_9PROT</name>
<dbReference type="Pfam" id="PF07559">
    <property type="entry name" value="FlgE_D2"/>
    <property type="match status" value="1"/>
</dbReference>
<evidence type="ECO:0000256" key="2">
    <source>
        <dbReference type="ARBA" id="ARBA00009677"/>
    </source>
</evidence>
<dbReference type="Pfam" id="PF06429">
    <property type="entry name" value="Flg_bbr_C"/>
    <property type="match status" value="1"/>
</dbReference>
<dbReference type="PANTHER" id="PTHR30435">
    <property type="entry name" value="FLAGELLAR PROTEIN"/>
    <property type="match status" value="1"/>
</dbReference>
<evidence type="ECO:0000313" key="10">
    <source>
        <dbReference type="EMBL" id="PSJ16788.1"/>
    </source>
</evidence>
<dbReference type="NCBIfam" id="TIGR03506">
    <property type="entry name" value="FlgEFG_subfam"/>
    <property type="match status" value="1"/>
</dbReference>
<dbReference type="InterPro" id="IPR037925">
    <property type="entry name" value="FlgE/F/G-like"/>
</dbReference>
<dbReference type="GO" id="GO:0009425">
    <property type="term" value="C:bacterial-type flagellum basal body"/>
    <property type="evidence" value="ECO:0007669"/>
    <property type="project" value="UniProtKB-SubCell"/>
</dbReference>
<sequence length="424" mass="44199">MSFQQGLSGLNVASTNLDVVGNNIANSNTVGYKQAQAQFTDIFANSMDGAGSSRTQIGAGTRVATVAQSFNQGDIAATNNPLDMAINGPGFFRMSDHGEISYTRNGQFRLDGNGFLTDARGTNVTGYAADIDGNINSAQPTNLKFITSDIPPKITSSFNLGFNLPSNATAPEVATFDANNIRSFNQTRSGTFFDSLGNDHVFSYYFQKSDTTANTWNMYASVDGAVDPTTGVPVGVTLNGAASVTLTFDSNGALTAPAAPFNVSVDLATIDPTLGAGSPLVFALDLTTATQFGSNFGVNLSQSDGYASGRLAGFTTGADGVIQGNYSNGQNRSLGQIVLANFVNPQGLNPIGDGRWIETPSSGQPLVGQPNSGTLGALQPSAIEAANVDLTAELVKMITAQRMYQANAKTIETQDAVLQTLVNL</sequence>
<dbReference type="OrthoDB" id="8578401at2"/>
<dbReference type="PANTHER" id="PTHR30435:SF1">
    <property type="entry name" value="FLAGELLAR HOOK PROTEIN FLGE"/>
    <property type="match status" value="1"/>
</dbReference>
<evidence type="ECO:0000256" key="5">
    <source>
        <dbReference type="RuleBase" id="RU362116"/>
    </source>
</evidence>
<dbReference type="InterPro" id="IPR010930">
    <property type="entry name" value="Flg_bb/hook_C_dom"/>
</dbReference>
<keyword evidence="4 5" id="KW-0975">Bacterial flagellum</keyword>
<comment type="function">
    <text evidence="5">A flexible structure which links the flagellar filament to the drive apparatus in the basal body.</text>
</comment>
<dbReference type="InterPro" id="IPR037058">
    <property type="entry name" value="Falgellar_hook_FlgE_sf"/>
</dbReference>
<feature type="domain" description="Flagellar basal body rod protein N-terminal" evidence="6">
    <location>
        <begin position="6"/>
        <end position="33"/>
    </location>
</feature>
<dbReference type="Pfam" id="PF00460">
    <property type="entry name" value="Flg_bb_rod"/>
    <property type="match status" value="1"/>
</dbReference>
<dbReference type="Proteomes" id="UP000241912">
    <property type="component" value="Unassembled WGS sequence"/>
</dbReference>
<dbReference type="NCBIfam" id="NF004238">
    <property type="entry name" value="PRK05682.1-1"/>
    <property type="match status" value="1"/>
</dbReference>
<dbReference type="Gene3D" id="2.60.98.20">
    <property type="entry name" value="Flagellar hook protein FlgE"/>
    <property type="match status" value="1"/>
</dbReference>
<evidence type="ECO:0000259" key="8">
    <source>
        <dbReference type="Pfam" id="PF07559"/>
    </source>
</evidence>
<keyword evidence="10" id="KW-0969">Cilium</keyword>
<evidence type="ECO:0000256" key="4">
    <source>
        <dbReference type="ARBA" id="ARBA00023143"/>
    </source>
</evidence>
<protein>
    <recommendedName>
        <fullName evidence="3 5">Flagellar hook protein FlgE</fullName>
    </recommendedName>
</protein>
<dbReference type="GO" id="GO:0005829">
    <property type="term" value="C:cytosol"/>
    <property type="evidence" value="ECO:0007669"/>
    <property type="project" value="TreeGrafter"/>
</dbReference>